<dbReference type="RefSeq" id="WP_156216411.1">
    <property type="nucleotide sequence ID" value="NZ_WOFH01000004.1"/>
</dbReference>
<keyword evidence="2" id="KW-1185">Reference proteome</keyword>
<comment type="caution">
    <text evidence="1">The sequence shown here is derived from an EMBL/GenBank/DDBJ whole genome shotgun (WGS) entry which is preliminary data.</text>
</comment>
<dbReference type="Proteomes" id="UP000432015">
    <property type="component" value="Unassembled WGS sequence"/>
</dbReference>
<gene>
    <name evidence="1" type="ORF">GNZ18_12145</name>
</gene>
<protein>
    <submittedName>
        <fullName evidence="1">Uncharacterized protein</fullName>
    </submittedName>
</protein>
<name>A0A7K1KZF2_9ACTN</name>
<evidence type="ECO:0000313" key="1">
    <source>
        <dbReference type="EMBL" id="MUN37346.1"/>
    </source>
</evidence>
<accession>A0A7K1KZF2</accession>
<dbReference type="EMBL" id="WOFH01000004">
    <property type="protein sequence ID" value="MUN37346.1"/>
    <property type="molecule type" value="Genomic_DNA"/>
</dbReference>
<sequence>MGGSAEVTGDLRECMDAQAWTLAWLVGSVRGAAGQRLWDSLCRLLSSGQCGTRC</sequence>
<organism evidence="1 2">
    <name type="scientific">Actinomadura litoris</name>
    <dbReference type="NCBI Taxonomy" id="2678616"/>
    <lineage>
        <taxon>Bacteria</taxon>
        <taxon>Bacillati</taxon>
        <taxon>Actinomycetota</taxon>
        <taxon>Actinomycetes</taxon>
        <taxon>Streptosporangiales</taxon>
        <taxon>Thermomonosporaceae</taxon>
        <taxon>Actinomadura</taxon>
    </lineage>
</organism>
<reference evidence="1 2" key="1">
    <citation type="submission" date="2019-11" db="EMBL/GenBank/DDBJ databases">
        <authorList>
            <person name="Cao P."/>
        </authorList>
    </citation>
    <scope>NUCLEOTIDE SEQUENCE [LARGE SCALE GENOMIC DNA]</scope>
    <source>
        <strain evidence="1 2">NEAU-AAG5</strain>
    </source>
</reference>
<dbReference type="AlphaFoldDB" id="A0A7K1KZF2"/>
<proteinExistence type="predicted"/>
<evidence type="ECO:0000313" key="2">
    <source>
        <dbReference type="Proteomes" id="UP000432015"/>
    </source>
</evidence>